<evidence type="ECO:0000313" key="13">
    <source>
        <dbReference type="Proteomes" id="UP001230220"/>
    </source>
</evidence>
<dbReference type="InterPro" id="IPR002218">
    <property type="entry name" value="MnmG-rel"/>
</dbReference>
<name>A0ABU0E7R5_9FIRM</name>
<evidence type="ECO:0000256" key="1">
    <source>
        <dbReference type="ARBA" id="ARBA00001974"/>
    </source>
</evidence>
<comment type="similarity">
    <text evidence="10">Belongs to the MnmG family. TrmFO subfamily.</text>
</comment>
<feature type="domain" description="MnmG N-terminal" evidence="11">
    <location>
        <begin position="3"/>
        <end position="364"/>
    </location>
</feature>
<evidence type="ECO:0000256" key="8">
    <source>
        <dbReference type="ARBA" id="ARBA00022857"/>
    </source>
</evidence>
<dbReference type="SUPFAM" id="SSF51905">
    <property type="entry name" value="FAD/NAD(P)-binding domain"/>
    <property type="match status" value="1"/>
</dbReference>
<evidence type="ECO:0000256" key="4">
    <source>
        <dbReference type="ARBA" id="ARBA00022630"/>
    </source>
</evidence>
<comment type="function">
    <text evidence="10">Catalyzes the folate-dependent formation of 5-methyl-uridine at position 54 (M-5-U54) in all tRNAs.</text>
</comment>
<evidence type="ECO:0000256" key="10">
    <source>
        <dbReference type="HAMAP-Rule" id="MF_01037"/>
    </source>
</evidence>
<dbReference type="RefSeq" id="WP_307411220.1">
    <property type="nucleotide sequence ID" value="NZ_JAUSUR010000008.1"/>
</dbReference>
<keyword evidence="13" id="KW-1185">Reference proteome</keyword>
<keyword evidence="4 10" id="KW-0285">Flavoprotein</keyword>
<dbReference type="EC" id="2.1.1.74" evidence="10"/>
<evidence type="ECO:0000259" key="11">
    <source>
        <dbReference type="Pfam" id="PF01134"/>
    </source>
</evidence>
<evidence type="ECO:0000256" key="2">
    <source>
        <dbReference type="ARBA" id="ARBA00022490"/>
    </source>
</evidence>
<dbReference type="PANTHER" id="PTHR11806:SF2">
    <property type="entry name" value="METHYLENETETRAHYDROFOLATE--TRNA-(URACIL-5-)-METHYLTRANSFERASE TRMFO"/>
    <property type="match status" value="1"/>
</dbReference>
<keyword evidence="5 10" id="KW-0808">Transferase</keyword>
<keyword evidence="9 10" id="KW-0520">NAD</keyword>
<dbReference type="InterPro" id="IPR040131">
    <property type="entry name" value="MnmG_N"/>
</dbReference>
<protein>
    <recommendedName>
        <fullName evidence="10">Methylenetetrahydrofolate--tRNA-(uracil-5-)-methyltransferase TrmFO</fullName>
        <ecNumber evidence="10">2.1.1.74</ecNumber>
    </recommendedName>
    <alternativeName>
        <fullName evidence="10">Folate-dependent tRNA (uracil-5-)-methyltransferase</fullName>
    </alternativeName>
    <alternativeName>
        <fullName evidence="10">Folate-dependent tRNA(M-5-U54)-methyltransferase</fullName>
    </alternativeName>
</protein>
<keyword evidence="8 10" id="KW-0521">NADP</keyword>
<dbReference type="Pfam" id="PF01134">
    <property type="entry name" value="GIDA"/>
    <property type="match status" value="1"/>
</dbReference>
<evidence type="ECO:0000256" key="9">
    <source>
        <dbReference type="ARBA" id="ARBA00023027"/>
    </source>
</evidence>
<dbReference type="EMBL" id="JAUSUR010000008">
    <property type="protein sequence ID" value="MDQ0362938.1"/>
    <property type="molecule type" value="Genomic_DNA"/>
</dbReference>
<accession>A0ABU0E7R5</accession>
<dbReference type="PANTHER" id="PTHR11806">
    <property type="entry name" value="GLUCOSE INHIBITED DIVISION PROTEIN A"/>
    <property type="match status" value="1"/>
</dbReference>
<dbReference type="Gene3D" id="3.50.50.60">
    <property type="entry name" value="FAD/NAD(P)-binding domain"/>
    <property type="match status" value="2"/>
</dbReference>
<dbReference type="NCBIfam" id="NF003739">
    <property type="entry name" value="PRK05335.1"/>
    <property type="match status" value="1"/>
</dbReference>
<keyword evidence="7 10" id="KW-0274">FAD</keyword>
<evidence type="ECO:0000313" key="12">
    <source>
        <dbReference type="EMBL" id="MDQ0362938.1"/>
    </source>
</evidence>
<dbReference type="Proteomes" id="UP001230220">
    <property type="component" value="Unassembled WGS sequence"/>
</dbReference>
<feature type="binding site" evidence="10">
    <location>
        <begin position="8"/>
        <end position="13"/>
    </location>
    <ligand>
        <name>FAD</name>
        <dbReference type="ChEBI" id="CHEBI:57692"/>
    </ligand>
</feature>
<sequence length="431" mass="48729">MEEVIVIGAGLAGSEACWQLVNRGIKVKLYEMRPKKMTPAHQSDGFAELVCSNSLRSNSLNNAVGIMKEELRILNSLVMKSADKHQVPAGSALAVDRQGFSKYITDELRNHPLVEVIEDELTSIPDGNVIVATGPLTSDELSKDIQKLFDEEQLYFYDAAAPIVEKDSINFSKAYFKSRYDKGDADYINCPMSKEEFEKFYDALIHAEVVKPKEFEEQYFEGCMPFEEMARRGEKTLLFGPMKPVGLEKDEDHRPYAVVQLRQDDAAATLYNIVGFQTHLKWGEQKRILSMIPGLENVNIVRYGVMHRNTYLCAPRCLKPTYQSNKRDNLFFAGQMCGVEGYVESCASGCLAGINMARLLKNEELIELPPTTAIGAQAYYITHTNPKYFQPMNANFGIMQLEGKVKKKERKEAFAKQAIETMNKIKEEYSL</sequence>
<comment type="catalytic activity">
    <reaction evidence="10">
        <text>uridine(54) in tRNA + (6R)-5,10-methylene-5,6,7,8-tetrahydrofolate + NADH + H(+) = 5-methyluridine(54) in tRNA + (6S)-5,6,7,8-tetrahydrofolate + NAD(+)</text>
        <dbReference type="Rhea" id="RHEA:16873"/>
        <dbReference type="Rhea" id="RHEA-COMP:10167"/>
        <dbReference type="Rhea" id="RHEA-COMP:10193"/>
        <dbReference type="ChEBI" id="CHEBI:15378"/>
        <dbReference type="ChEBI" id="CHEBI:15636"/>
        <dbReference type="ChEBI" id="CHEBI:57453"/>
        <dbReference type="ChEBI" id="CHEBI:57540"/>
        <dbReference type="ChEBI" id="CHEBI:57945"/>
        <dbReference type="ChEBI" id="CHEBI:65315"/>
        <dbReference type="ChEBI" id="CHEBI:74447"/>
        <dbReference type="EC" id="2.1.1.74"/>
    </reaction>
</comment>
<dbReference type="GO" id="GO:0047151">
    <property type="term" value="F:tRNA (uracil(54)-C5)-methyltransferase activity, 5,10-methylenetetrahydrofolate-dependent"/>
    <property type="evidence" value="ECO:0007669"/>
    <property type="project" value="UniProtKB-EC"/>
</dbReference>
<keyword evidence="2 10" id="KW-0963">Cytoplasm</keyword>
<dbReference type="InterPro" id="IPR004417">
    <property type="entry name" value="TrmFO"/>
</dbReference>
<keyword evidence="3 10" id="KW-0489">Methyltransferase</keyword>
<organism evidence="12 13">
    <name type="scientific">Breznakia pachnodae</name>
    <dbReference type="NCBI Taxonomy" id="265178"/>
    <lineage>
        <taxon>Bacteria</taxon>
        <taxon>Bacillati</taxon>
        <taxon>Bacillota</taxon>
        <taxon>Erysipelotrichia</taxon>
        <taxon>Erysipelotrichales</taxon>
        <taxon>Erysipelotrichaceae</taxon>
        <taxon>Breznakia</taxon>
    </lineage>
</organism>
<comment type="subcellular location">
    <subcellularLocation>
        <location evidence="10">Cytoplasm</location>
    </subcellularLocation>
</comment>
<gene>
    <name evidence="10" type="primary">trmFO</name>
    <name evidence="12" type="ORF">J2S15_003699</name>
</gene>
<dbReference type="GO" id="GO:0032259">
    <property type="term" value="P:methylation"/>
    <property type="evidence" value="ECO:0007669"/>
    <property type="project" value="UniProtKB-KW"/>
</dbReference>
<evidence type="ECO:0000256" key="5">
    <source>
        <dbReference type="ARBA" id="ARBA00022679"/>
    </source>
</evidence>
<proteinExistence type="inferred from homology"/>
<dbReference type="NCBIfam" id="TIGR00137">
    <property type="entry name" value="gid_trmFO"/>
    <property type="match status" value="1"/>
</dbReference>
<dbReference type="HAMAP" id="MF_01037">
    <property type="entry name" value="TrmFO"/>
    <property type="match status" value="1"/>
</dbReference>
<dbReference type="InterPro" id="IPR036188">
    <property type="entry name" value="FAD/NAD-bd_sf"/>
</dbReference>
<evidence type="ECO:0000256" key="6">
    <source>
        <dbReference type="ARBA" id="ARBA00022694"/>
    </source>
</evidence>
<comment type="catalytic activity">
    <reaction evidence="10">
        <text>uridine(54) in tRNA + (6R)-5,10-methylene-5,6,7,8-tetrahydrofolate + NADPH + H(+) = 5-methyluridine(54) in tRNA + (6S)-5,6,7,8-tetrahydrofolate + NADP(+)</text>
        <dbReference type="Rhea" id="RHEA:62372"/>
        <dbReference type="Rhea" id="RHEA-COMP:10167"/>
        <dbReference type="Rhea" id="RHEA-COMP:10193"/>
        <dbReference type="ChEBI" id="CHEBI:15378"/>
        <dbReference type="ChEBI" id="CHEBI:15636"/>
        <dbReference type="ChEBI" id="CHEBI:57453"/>
        <dbReference type="ChEBI" id="CHEBI:57783"/>
        <dbReference type="ChEBI" id="CHEBI:58349"/>
        <dbReference type="ChEBI" id="CHEBI:65315"/>
        <dbReference type="ChEBI" id="CHEBI:74447"/>
        <dbReference type="EC" id="2.1.1.74"/>
    </reaction>
</comment>
<reference evidence="12 13" key="1">
    <citation type="submission" date="2023-07" db="EMBL/GenBank/DDBJ databases">
        <title>Genomic Encyclopedia of Type Strains, Phase IV (KMG-IV): sequencing the most valuable type-strain genomes for metagenomic binning, comparative biology and taxonomic classification.</title>
        <authorList>
            <person name="Goeker M."/>
        </authorList>
    </citation>
    <scope>NUCLEOTIDE SEQUENCE [LARGE SCALE GENOMIC DNA]</scope>
    <source>
        <strain evidence="12 13">DSM 16784</strain>
    </source>
</reference>
<evidence type="ECO:0000256" key="3">
    <source>
        <dbReference type="ARBA" id="ARBA00022603"/>
    </source>
</evidence>
<keyword evidence="6 10" id="KW-0819">tRNA processing</keyword>
<comment type="cofactor">
    <cofactor evidence="1 10">
        <name>FAD</name>
        <dbReference type="ChEBI" id="CHEBI:57692"/>
    </cofactor>
</comment>
<comment type="caution">
    <text evidence="12">The sequence shown here is derived from an EMBL/GenBank/DDBJ whole genome shotgun (WGS) entry which is preliminary data.</text>
</comment>
<evidence type="ECO:0000256" key="7">
    <source>
        <dbReference type="ARBA" id="ARBA00022827"/>
    </source>
</evidence>